<evidence type="ECO:0000313" key="3">
    <source>
        <dbReference type="Proteomes" id="UP000326344"/>
    </source>
</evidence>
<dbReference type="EMBL" id="VTWS01000013">
    <property type="protein sequence ID" value="KAA9341186.1"/>
    <property type="molecule type" value="Genomic_DNA"/>
</dbReference>
<reference evidence="2 3" key="1">
    <citation type="submission" date="2019-09" db="EMBL/GenBank/DDBJ databases">
        <title>Genome Sequence of Larkinella sp MA1.</title>
        <authorList>
            <person name="Srinivasan S."/>
        </authorList>
    </citation>
    <scope>NUCLEOTIDE SEQUENCE [LARGE SCALE GENOMIC DNA]</scope>
    <source>
        <strain evidence="2 3">MA1</strain>
    </source>
</reference>
<sequence>MNESNKTLAEVTRQKNQSKLASSLIPAAPKMTPTPVSAVQAPEVVEEKPVVQSQPVATSPVIRTERKRSSSIILEDVVNHLPPENGKGYNKMIGISEEHHELLRELNFKYRKPMTAILSNVLELLSQAYQKEK</sequence>
<accession>A0A5N1J3T0</accession>
<evidence type="ECO:0000313" key="2">
    <source>
        <dbReference type="EMBL" id="KAA9341186.1"/>
    </source>
</evidence>
<dbReference type="RefSeq" id="WP_150881594.1">
    <property type="nucleotide sequence ID" value="NZ_VTWS01000013.1"/>
</dbReference>
<protein>
    <submittedName>
        <fullName evidence="2">Uncharacterized protein</fullName>
    </submittedName>
</protein>
<dbReference type="AlphaFoldDB" id="A0A5N1J3T0"/>
<evidence type="ECO:0000256" key="1">
    <source>
        <dbReference type="SAM" id="MobiDB-lite"/>
    </source>
</evidence>
<organism evidence="2 3">
    <name type="scientific">Larkinella humicola</name>
    <dbReference type="NCBI Taxonomy" id="2607654"/>
    <lineage>
        <taxon>Bacteria</taxon>
        <taxon>Pseudomonadati</taxon>
        <taxon>Bacteroidota</taxon>
        <taxon>Cytophagia</taxon>
        <taxon>Cytophagales</taxon>
        <taxon>Spirosomataceae</taxon>
        <taxon>Larkinella</taxon>
    </lineage>
</organism>
<dbReference type="Proteomes" id="UP000326344">
    <property type="component" value="Unassembled WGS sequence"/>
</dbReference>
<feature type="region of interest" description="Disordered" evidence="1">
    <location>
        <begin position="1"/>
        <end position="34"/>
    </location>
</feature>
<keyword evidence="3" id="KW-1185">Reference proteome</keyword>
<proteinExistence type="predicted"/>
<comment type="caution">
    <text evidence="2">The sequence shown here is derived from an EMBL/GenBank/DDBJ whole genome shotgun (WGS) entry which is preliminary data.</text>
</comment>
<name>A0A5N1J3T0_9BACT</name>
<gene>
    <name evidence="2" type="ORF">F0P93_30595</name>
</gene>